<protein>
    <submittedName>
        <fullName evidence="2">Uncharacterized protein</fullName>
    </submittedName>
</protein>
<name>A0AAV2ZF55_9STRA</name>
<dbReference type="SUPFAM" id="SSF140860">
    <property type="entry name" value="Pseudo ankyrin repeat-like"/>
    <property type="match status" value="1"/>
</dbReference>
<dbReference type="EMBL" id="DAKRPA010000014">
    <property type="protein sequence ID" value="DBA03874.1"/>
    <property type="molecule type" value="Genomic_DNA"/>
</dbReference>
<dbReference type="Pfam" id="PF13637">
    <property type="entry name" value="Ank_4"/>
    <property type="match status" value="1"/>
</dbReference>
<dbReference type="Gene3D" id="1.25.40.20">
    <property type="entry name" value="Ankyrin repeat-containing domain"/>
    <property type="match status" value="1"/>
</dbReference>
<dbReference type="AlphaFoldDB" id="A0AAV2ZF55"/>
<reference evidence="2" key="2">
    <citation type="journal article" date="2023" name="Microbiol Resour">
        <title>Decontamination and Annotation of the Draft Genome Sequence of the Oomycete Lagenidium giganteum ARSEF 373.</title>
        <authorList>
            <person name="Morgan W.R."/>
            <person name="Tartar A."/>
        </authorList>
    </citation>
    <scope>NUCLEOTIDE SEQUENCE</scope>
    <source>
        <strain evidence="2">ARSEF 373</strain>
    </source>
</reference>
<dbReference type="PANTHER" id="PTHR46586">
    <property type="entry name" value="ANKYRIN REPEAT-CONTAINING PROTEIN"/>
    <property type="match status" value="1"/>
</dbReference>
<gene>
    <name evidence="2" type="ORF">N0F65_004564</name>
</gene>
<evidence type="ECO:0000313" key="3">
    <source>
        <dbReference type="Proteomes" id="UP001146120"/>
    </source>
</evidence>
<evidence type="ECO:0000256" key="1">
    <source>
        <dbReference type="SAM" id="MobiDB-lite"/>
    </source>
</evidence>
<sequence length="313" mass="33884">MDTAAAHGHLNVVEFLHKHRSAKGIQAEMLDQVSKRPCDGKEGSQQAMDRAAANGHINAVKFLHENRVEGCKRRTMDAVAPGRHLHVVQFLHKHRREDYTKDARDNAAASGFLRLVRFLHENRLECCTTNAMDKASENGHFKFLHRHRSEGCTKAAMDSAAVCGNLPIVRFFRENRFEGCTEDAMSGGAPVGGHIGVPVLSTVLFFRFLRPPTQARLGQVTGSAPLPLAGGGSDKQKPPDTTLQRPPVCGEAERPSAATAPQFQLADRAAIPAQTAWQAGNTVRHLMAPSQINRGGVASGAQAGRVVTSLQAE</sequence>
<dbReference type="InterPro" id="IPR052050">
    <property type="entry name" value="SecEffector_AnkRepeat"/>
</dbReference>
<accession>A0AAV2ZF55</accession>
<proteinExistence type="predicted"/>
<evidence type="ECO:0000313" key="2">
    <source>
        <dbReference type="EMBL" id="DBA03874.1"/>
    </source>
</evidence>
<dbReference type="PANTHER" id="PTHR46586:SF3">
    <property type="entry name" value="ANKYRIN REPEAT-CONTAINING PROTEIN"/>
    <property type="match status" value="1"/>
</dbReference>
<dbReference type="InterPro" id="IPR036770">
    <property type="entry name" value="Ankyrin_rpt-contain_sf"/>
</dbReference>
<reference evidence="2" key="1">
    <citation type="submission" date="2022-11" db="EMBL/GenBank/DDBJ databases">
        <authorList>
            <person name="Morgan W.R."/>
            <person name="Tartar A."/>
        </authorList>
    </citation>
    <scope>NUCLEOTIDE SEQUENCE</scope>
    <source>
        <strain evidence="2">ARSEF 373</strain>
    </source>
</reference>
<feature type="region of interest" description="Disordered" evidence="1">
    <location>
        <begin position="219"/>
        <end position="259"/>
    </location>
</feature>
<dbReference type="Proteomes" id="UP001146120">
    <property type="component" value="Unassembled WGS sequence"/>
</dbReference>
<dbReference type="InterPro" id="IPR002110">
    <property type="entry name" value="Ankyrin_rpt"/>
</dbReference>
<comment type="caution">
    <text evidence="2">The sequence shown here is derived from an EMBL/GenBank/DDBJ whole genome shotgun (WGS) entry which is preliminary data.</text>
</comment>
<organism evidence="2 3">
    <name type="scientific">Lagenidium giganteum</name>
    <dbReference type="NCBI Taxonomy" id="4803"/>
    <lineage>
        <taxon>Eukaryota</taxon>
        <taxon>Sar</taxon>
        <taxon>Stramenopiles</taxon>
        <taxon>Oomycota</taxon>
        <taxon>Peronosporomycetes</taxon>
        <taxon>Pythiales</taxon>
        <taxon>Pythiaceae</taxon>
    </lineage>
</organism>
<keyword evidence="3" id="KW-1185">Reference proteome</keyword>